<dbReference type="GO" id="GO:0009097">
    <property type="term" value="P:isoleucine biosynthetic process"/>
    <property type="evidence" value="ECO:0007669"/>
    <property type="project" value="TreeGrafter"/>
</dbReference>
<dbReference type="Gene3D" id="3.40.50.970">
    <property type="match status" value="2"/>
</dbReference>
<evidence type="ECO:0000313" key="8">
    <source>
        <dbReference type="EMBL" id="VAV89109.1"/>
    </source>
</evidence>
<dbReference type="PANTHER" id="PTHR18968:SF13">
    <property type="entry name" value="ACETOLACTATE SYNTHASE CATALYTIC SUBUNIT, MITOCHONDRIAL"/>
    <property type="match status" value="1"/>
</dbReference>
<dbReference type="CDD" id="cd00568">
    <property type="entry name" value="TPP_enzymes"/>
    <property type="match status" value="1"/>
</dbReference>
<dbReference type="Pfam" id="PF02776">
    <property type="entry name" value="TPP_enzyme_N"/>
    <property type="match status" value="1"/>
</dbReference>
<keyword evidence="3 4" id="KW-0786">Thiamine pyrophosphate</keyword>
<dbReference type="InterPro" id="IPR029035">
    <property type="entry name" value="DHS-like_NAD/FAD-binding_dom"/>
</dbReference>
<gene>
    <name evidence="8" type="ORF">MNBD_ALPHA07-129</name>
</gene>
<feature type="domain" description="Thiamine pyrophosphate enzyme N-terminal TPP-binding" evidence="7">
    <location>
        <begin position="20"/>
        <end position="135"/>
    </location>
</feature>
<dbReference type="Gene3D" id="3.40.50.1220">
    <property type="entry name" value="TPP-binding domain"/>
    <property type="match status" value="1"/>
</dbReference>
<dbReference type="GO" id="GO:0050660">
    <property type="term" value="F:flavin adenine dinucleotide binding"/>
    <property type="evidence" value="ECO:0007669"/>
    <property type="project" value="TreeGrafter"/>
</dbReference>
<comment type="cofactor">
    <cofactor evidence="1">
        <name>thiamine diphosphate</name>
        <dbReference type="ChEBI" id="CHEBI:58937"/>
    </cofactor>
</comment>
<accession>A0A3B0RAD2</accession>
<dbReference type="GO" id="GO:0000287">
    <property type="term" value="F:magnesium ion binding"/>
    <property type="evidence" value="ECO:0007669"/>
    <property type="project" value="InterPro"/>
</dbReference>
<evidence type="ECO:0000256" key="3">
    <source>
        <dbReference type="ARBA" id="ARBA00023052"/>
    </source>
</evidence>
<dbReference type="InterPro" id="IPR011766">
    <property type="entry name" value="TPP_enzyme_TPP-bd"/>
</dbReference>
<evidence type="ECO:0000256" key="2">
    <source>
        <dbReference type="ARBA" id="ARBA00007812"/>
    </source>
</evidence>
<evidence type="ECO:0000256" key="1">
    <source>
        <dbReference type="ARBA" id="ARBA00001964"/>
    </source>
</evidence>
<dbReference type="GO" id="GO:0005948">
    <property type="term" value="C:acetolactate synthase complex"/>
    <property type="evidence" value="ECO:0007669"/>
    <property type="project" value="TreeGrafter"/>
</dbReference>
<dbReference type="InterPro" id="IPR045229">
    <property type="entry name" value="TPP_enz"/>
</dbReference>
<evidence type="ECO:0000259" key="5">
    <source>
        <dbReference type="Pfam" id="PF00205"/>
    </source>
</evidence>
<feature type="domain" description="Thiamine pyrophosphate enzyme TPP-binding" evidence="6">
    <location>
        <begin position="398"/>
        <end position="542"/>
    </location>
</feature>
<dbReference type="CDD" id="cd07035">
    <property type="entry name" value="TPP_PYR_POX_like"/>
    <property type="match status" value="1"/>
</dbReference>
<evidence type="ECO:0000259" key="6">
    <source>
        <dbReference type="Pfam" id="PF02775"/>
    </source>
</evidence>
<comment type="similarity">
    <text evidence="2 4">Belongs to the TPP enzyme family.</text>
</comment>
<proteinExistence type="inferred from homology"/>
<dbReference type="InterPro" id="IPR012000">
    <property type="entry name" value="Thiamin_PyroP_enz_cen_dom"/>
</dbReference>
<dbReference type="PROSITE" id="PS00187">
    <property type="entry name" value="TPP_ENZYMES"/>
    <property type="match status" value="1"/>
</dbReference>
<dbReference type="InterPro" id="IPR012001">
    <property type="entry name" value="Thiamin_PyroP_enz_TPP-bd_dom"/>
</dbReference>
<dbReference type="SUPFAM" id="SSF52518">
    <property type="entry name" value="Thiamin diphosphate-binding fold (THDP-binding)"/>
    <property type="match status" value="2"/>
</dbReference>
<evidence type="ECO:0000256" key="4">
    <source>
        <dbReference type="RuleBase" id="RU362132"/>
    </source>
</evidence>
<dbReference type="AlphaFoldDB" id="A0A3B0RAD2"/>
<name>A0A3B0RAD2_9ZZZZ</name>
<dbReference type="InterPro" id="IPR000399">
    <property type="entry name" value="TPP-bd_CS"/>
</dbReference>
<organism evidence="8">
    <name type="scientific">hydrothermal vent metagenome</name>
    <dbReference type="NCBI Taxonomy" id="652676"/>
    <lineage>
        <taxon>unclassified sequences</taxon>
        <taxon>metagenomes</taxon>
        <taxon>ecological metagenomes</taxon>
    </lineage>
</organism>
<dbReference type="SUPFAM" id="SSF52467">
    <property type="entry name" value="DHS-like NAD/FAD-binding domain"/>
    <property type="match status" value="1"/>
</dbReference>
<protein>
    <submittedName>
        <fullName evidence="8">Similar to acetolactate synthase large subunit</fullName>
    </submittedName>
</protein>
<sequence length="555" mass="57834">MANHDSKTDRHSGAVAEAKTSAQIIARHLAVMGCKHAFGMPGGEVLILLDALREAGIEFTLCKHENAAGYMAEGSWQATGAPGILLTTIGPGLSNAINSVANALQEQVPLIVLSGCIDPAEAEQYTHQVVDQSALMAPVTKAQFKVARGTAAQVIQKALAMAVADPPGPVHVDLPVGLAAEPAEDIAISARVAGGGGWPDEATLKGAAAHLAKAQKPIILAGLGALHHGAGAAITALAQARDIPVITTYKAKGVMDEADPLCLGGHGLSPLSDTRVLPLLKSSDCVLLAGYDPIEMRGGWTRPWAADSAIELSHADVCHGMHGSYLRVVGDISDLVSALHAALPDPTPTWPDGAPQAARRALKSDFSGLGQGPDHWGPHAVFRTLQAVVPEGAVITADSGAHRILLTQMWQCTRPRELLQSAAFCTMGVAVPLAIGHAIAAPETPVIAVVGDAGFDMSPGDLATLRDTGLPVIIIVLVDDSLALIEKKQKGMQLPRHGVLFPPTDIPAVARAYGGHGAEVSDARNLEKELAEARMRNTFSVICCRIDKNEYSTAF</sequence>
<evidence type="ECO:0000259" key="7">
    <source>
        <dbReference type="Pfam" id="PF02776"/>
    </source>
</evidence>
<dbReference type="GO" id="GO:0030976">
    <property type="term" value="F:thiamine pyrophosphate binding"/>
    <property type="evidence" value="ECO:0007669"/>
    <property type="project" value="InterPro"/>
</dbReference>
<reference evidence="8" key="1">
    <citation type="submission" date="2018-06" db="EMBL/GenBank/DDBJ databases">
        <authorList>
            <person name="Zhirakovskaya E."/>
        </authorList>
    </citation>
    <scope>NUCLEOTIDE SEQUENCE</scope>
</reference>
<dbReference type="GO" id="GO:0009099">
    <property type="term" value="P:L-valine biosynthetic process"/>
    <property type="evidence" value="ECO:0007669"/>
    <property type="project" value="TreeGrafter"/>
</dbReference>
<dbReference type="EMBL" id="UOEG01000039">
    <property type="protein sequence ID" value="VAV89109.1"/>
    <property type="molecule type" value="Genomic_DNA"/>
</dbReference>
<dbReference type="InterPro" id="IPR029061">
    <property type="entry name" value="THDP-binding"/>
</dbReference>
<dbReference type="FunFam" id="3.40.50.970:FF:000007">
    <property type="entry name" value="Acetolactate synthase"/>
    <property type="match status" value="1"/>
</dbReference>
<dbReference type="GO" id="GO:0003984">
    <property type="term" value="F:acetolactate synthase activity"/>
    <property type="evidence" value="ECO:0007669"/>
    <property type="project" value="TreeGrafter"/>
</dbReference>
<dbReference type="Pfam" id="PF02775">
    <property type="entry name" value="TPP_enzyme_C"/>
    <property type="match status" value="1"/>
</dbReference>
<feature type="domain" description="Thiamine pyrophosphate enzyme central" evidence="5">
    <location>
        <begin position="205"/>
        <end position="339"/>
    </location>
</feature>
<dbReference type="PANTHER" id="PTHR18968">
    <property type="entry name" value="THIAMINE PYROPHOSPHATE ENZYMES"/>
    <property type="match status" value="1"/>
</dbReference>
<dbReference type="Pfam" id="PF00205">
    <property type="entry name" value="TPP_enzyme_M"/>
    <property type="match status" value="1"/>
</dbReference>